<proteinExistence type="predicted"/>
<gene>
    <name evidence="2" type="primary">LOC108625976</name>
</gene>
<dbReference type="KEGG" id="ccal:108625976"/>
<protein>
    <submittedName>
        <fullName evidence="2">Uncharacterized protein LOC108625976</fullName>
    </submittedName>
</protein>
<dbReference type="RefSeq" id="XP_017881849.1">
    <property type="nucleotide sequence ID" value="XM_018026360.1"/>
</dbReference>
<organism evidence="1 2">
    <name type="scientific">Ceratina calcarata</name>
    <dbReference type="NCBI Taxonomy" id="156304"/>
    <lineage>
        <taxon>Eukaryota</taxon>
        <taxon>Metazoa</taxon>
        <taxon>Ecdysozoa</taxon>
        <taxon>Arthropoda</taxon>
        <taxon>Hexapoda</taxon>
        <taxon>Insecta</taxon>
        <taxon>Pterygota</taxon>
        <taxon>Neoptera</taxon>
        <taxon>Endopterygota</taxon>
        <taxon>Hymenoptera</taxon>
        <taxon>Apocrita</taxon>
        <taxon>Aculeata</taxon>
        <taxon>Apoidea</taxon>
        <taxon>Anthophila</taxon>
        <taxon>Apidae</taxon>
        <taxon>Ceratina</taxon>
        <taxon>Zadontomerus</taxon>
    </lineage>
</organism>
<evidence type="ECO:0000313" key="2">
    <source>
        <dbReference type="RefSeq" id="XP_017881849.1"/>
    </source>
</evidence>
<accession>A0AAJ7N7S2</accession>
<feature type="non-terminal residue" evidence="2">
    <location>
        <position position="230"/>
    </location>
</feature>
<dbReference type="GeneID" id="108625976"/>
<sequence length="230" mass="26800">MPTSKKSKDIIFPRWNIKSHNEDLCVAASIADAWRRSRTQSTPFYKKIRDINKSLVNICNISMRSSTSISRLPPQAWWSTEIKALRVQCQKSRRIWQRLKKKLYRNRVTPEVVISSEKDYRNIKKKLKLAINNAKNKQWQIILNGIDDDPWGRPYKWATKKDKFSGTPLTEHINSDLLQRILDNLFPFPPIQKLKIGTFGWSDEWSVTDREVESAVKNMMKKNSAPGLSG</sequence>
<name>A0AAJ7N7S2_9HYME</name>
<evidence type="ECO:0000313" key="1">
    <source>
        <dbReference type="Proteomes" id="UP000694925"/>
    </source>
</evidence>
<reference evidence="2" key="1">
    <citation type="submission" date="2025-08" db="UniProtKB">
        <authorList>
            <consortium name="RefSeq"/>
        </authorList>
    </citation>
    <scope>IDENTIFICATION</scope>
    <source>
        <tissue evidence="2">Whole body</tissue>
    </source>
</reference>
<keyword evidence="1" id="KW-1185">Reference proteome</keyword>
<dbReference type="AlphaFoldDB" id="A0AAJ7N7S2"/>
<dbReference type="Proteomes" id="UP000694925">
    <property type="component" value="Unplaced"/>
</dbReference>